<comment type="caution">
    <text evidence="10">The sequence shown here is derived from an EMBL/GenBank/DDBJ whole genome shotgun (WGS) entry which is preliminary data.</text>
</comment>
<dbReference type="PANTHER" id="PTHR34390">
    <property type="entry name" value="UPF0442 PROTEIN YJJB-RELATED"/>
    <property type="match status" value="1"/>
</dbReference>
<dbReference type="InterPro" id="IPR050539">
    <property type="entry name" value="ThrE_Dicarb/AminoAcid_Exp"/>
</dbReference>
<reference evidence="10 11" key="1">
    <citation type="submission" date="2016-08" db="EMBL/GenBank/DDBJ databases">
        <authorList>
            <person name="Seilhamer J.J."/>
        </authorList>
    </citation>
    <scope>NUCLEOTIDE SEQUENCE [LARGE SCALE GENOMIC DNA]</scope>
    <source>
        <strain evidence="10 11">PH27A</strain>
    </source>
</reference>
<sequence>MEIVMEIGHWHWDQAIIDALLAALPAAGFAMIFNVPRQALKFCALGGALTYSFRAFLMQGFDVSIGLATFVAATLMGILGVFWSRRHWMPRPVYTVPAIIPMIPGTYAYETMITLVSMSEHGASDELVARFLTNGVHTLSILFAITFGLAIPSLHYFRRRHPVI</sequence>
<keyword evidence="4 8" id="KW-0812">Transmembrane</keyword>
<comment type="similarity">
    <text evidence="7">Belongs to the ThrE exporter (TC 2.A.79) family.</text>
</comment>
<evidence type="ECO:0000256" key="8">
    <source>
        <dbReference type="SAM" id="Phobius"/>
    </source>
</evidence>
<feature type="domain" description="Threonine/Serine exporter ThrE" evidence="9">
    <location>
        <begin position="19"/>
        <end position="154"/>
    </location>
</feature>
<keyword evidence="5 8" id="KW-1133">Transmembrane helix</keyword>
<feature type="transmembrane region" description="Helical" evidence="8">
    <location>
        <begin position="136"/>
        <end position="157"/>
    </location>
</feature>
<dbReference type="AlphaFoldDB" id="A0A1E2VAQ2"/>
<proteinExistence type="inferred from homology"/>
<dbReference type="GO" id="GO:0015744">
    <property type="term" value="P:succinate transport"/>
    <property type="evidence" value="ECO:0007669"/>
    <property type="project" value="TreeGrafter"/>
</dbReference>
<feature type="transmembrane region" description="Helical" evidence="8">
    <location>
        <begin position="40"/>
        <end position="57"/>
    </location>
</feature>
<name>A0A1E2VAQ2_9GAMM</name>
<comment type="subcellular location">
    <subcellularLocation>
        <location evidence="1">Cell membrane</location>
        <topology evidence="1">Multi-pass membrane protein</topology>
    </subcellularLocation>
</comment>
<feature type="transmembrane region" description="Helical" evidence="8">
    <location>
        <begin position="15"/>
        <end position="33"/>
    </location>
</feature>
<feature type="transmembrane region" description="Helical" evidence="8">
    <location>
        <begin position="94"/>
        <end position="116"/>
    </location>
</feature>
<dbReference type="EMBL" id="MDTQ01000001">
    <property type="protein sequence ID" value="ODC04067.1"/>
    <property type="molecule type" value="Genomic_DNA"/>
</dbReference>
<evidence type="ECO:0000256" key="3">
    <source>
        <dbReference type="ARBA" id="ARBA00022519"/>
    </source>
</evidence>
<dbReference type="Pfam" id="PF12821">
    <property type="entry name" value="ThrE_2"/>
    <property type="match status" value="1"/>
</dbReference>
<dbReference type="PANTHER" id="PTHR34390:SF1">
    <property type="entry name" value="SUCCINATE TRANSPORTER SUBUNIT YJJB-RELATED"/>
    <property type="match status" value="1"/>
</dbReference>
<evidence type="ECO:0000256" key="2">
    <source>
        <dbReference type="ARBA" id="ARBA00022475"/>
    </source>
</evidence>
<evidence type="ECO:0000313" key="11">
    <source>
        <dbReference type="Proteomes" id="UP000094291"/>
    </source>
</evidence>
<dbReference type="STRING" id="197479.BFW38_11510"/>
<dbReference type="Proteomes" id="UP000094291">
    <property type="component" value="Unassembled WGS sequence"/>
</dbReference>
<dbReference type="OrthoDB" id="9810047at2"/>
<evidence type="ECO:0000313" key="10">
    <source>
        <dbReference type="EMBL" id="ODC04067.1"/>
    </source>
</evidence>
<keyword evidence="3" id="KW-0997">Cell inner membrane</keyword>
<evidence type="ECO:0000259" key="9">
    <source>
        <dbReference type="Pfam" id="PF12821"/>
    </source>
</evidence>
<evidence type="ECO:0000256" key="4">
    <source>
        <dbReference type="ARBA" id="ARBA00022692"/>
    </source>
</evidence>
<dbReference type="GO" id="GO:0005886">
    <property type="term" value="C:plasma membrane"/>
    <property type="evidence" value="ECO:0007669"/>
    <property type="project" value="UniProtKB-SubCell"/>
</dbReference>
<evidence type="ECO:0000256" key="6">
    <source>
        <dbReference type="ARBA" id="ARBA00023136"/>
    </source>
</evidence>
<protein>
    <recommendedName>
        <fullName evidence="9">Threonine/Serine exporter ThrE domain-containing protein</fullName>
    </recommendedName>
</protein>
<dbReference type="InterPro" id="IPR024528">
    <property type="entry name" value="ThrE_2"/>
</dbReference>
<organism evidence="10 11">
    <name type="scientific">Terasakiispira papahanaumokuakeensis</name>
    <dbReference type="NCBI Taxonomy" id="197479"/>
    <lineage>
        <taxon>Bacteria</taxon>
        <taxon>Pseudomonadati</taxon>
        <taxon>Pseudomonadota</taxon>
        <taxon>Gammaproteobacteria</taxon>
        <taxon>Oceanospirillales</taxon>
        <taxon>Terasakiispira</taxon>
    </lineage>
</organism>
<gene>
    <name evidence="10" type="ORF">BFW38_11510</name>
</gene>
<keyword evidence="6 8" id="KW-0472">Membrane</keyword>
<keyword evidence="2" id="KW-1003">Cell membrane</keyword>
<evidence type="ECO:0000256" key="7">
    <source>
        <dbReference type="ARBA" id="ARBA00034125"/>
    </source>
</evidence>
<keyword evidence="11" id="KW-1185">Reference proteome</keyword>
<evidence type="ECO:0000256" key="1">
    <source>
        <dbReference type="ARBA" id="ARBA00004651"/>
    </source>
</evidence>
<evidence type="ECO:0000256" key="5">
    <source>
        <dbReference type="ARBA" id="ARBA00022989"/>
    </source>
</evidence>
<accession>A0A1E2VAQ2</accession>
<feature type="transmembrane region" description="Helical" evidence="8">
    <location>
        <begin position="63"/>
        <end position="82"/>
    </location>
</feature>